<reference evidence="2" key="2">
    <citation type="submission" date="2021-01" db="EMBL/GenBank/DDBJ databases">
        <authorList>
            <person name="Mieszkin S."/>
            <person name="Pouder E."/>
            <person name="Alain K."/>
        </authorList>
    </citation>
    <scope>NUCLEOTIDE SEQUENCE</scope>
    <source>
        <strain evidence="2">HW T2.11</strain>
    </source>
</reference>
<comment type="caution">
    <text evidence="2">The sequence shown here is derived from an EMBL/GenBank/DDBJ whole genome shotgun (WGS) entry which is preliminary data.</text>
</comment>
<proteinExistence type="predicted"/>
<organism evidence="2 3">
    <name type="scientific">Acidisoma silvae</name>
    <dbReference type="NCBI Taxonomy" id="2802396"/>
    <lineage>
        <taxon>Bacteria</taxon>
        <taxon>Pseudomonadati</taxon>
        <taxon>Pseudomonadota</taxon>
        <taxon>Alphaproteobacteria</taxon>
        <taxon>Acetobacterales</taxon>
        <taxon>Acidocellaceae</taxon>
        <taxon>Acidisoma</taxon>
    </lineage>
</organism>
<evidence type="ECO:0000259" key="1">
    <source>
        <dbReference type="Pfam" id="PF00144"/>
    </source>
</evidence>
<reference evidence="2" key="1">
    <citation type="journal article" date="2021" name="Microorganisms">
        <title>Acidisoma silvae sp. nov. and Acidisomacellulosilytica sp. nov., Two Acidophilic Bacteria Isolated from Decaying Wood, Hydrolyzing Cellulose and Producing Poly-3-hydroxybutyrate.</title>
        <authorList>
            <person name="Mieszkin S."/>
            <person name="Pouder E."/>
            <person name="Uroz S."/>
            <person name="Simon-Colin C."/>
            <person name="Alain K."/>
        </authorList>
    </citation>
    <scope>NUCLEOTIDE SEQUENCE</scope>
    <source>
        <strain evidence="2">HW T2.11</strain>
    </source>
</reference>
<dbReference type="AlphaFoldDB" id="A0A963YWU3"/>
<dbReference type="Gene3D" id="3.40.710.10">
    <property type="entry name" value="DD-peptidase/beta-lactamase superfamily"/>
    <property type="match status" value="2"/>
</dbReference>
<dbReference type="EMBL" id="JAESVB010000018">
    <property type="protein sequence ID" value="MCB8877827.1"/>
    <property type="molecule type" value="Genomic_DNA"/>
</dbReference>
<keyword evidence="3" id="KW-1185">Reference proteome</keyword>
<dbReference type="RefSeq" id="WP_227323473.1">
    <property type="nucleotide sequence ID" value="NZ_JAESVB010000018.1"/>
</dbReference>
<accession>A0A963YWU3</accession>
<dbReference type="Pfam" id="PF00144">
    <property type="entry name" value="Beta-lactamase"/>
    <property type="match status" value="1"/>
</dbReference>
<gene>
    <name evidence="2" type="ORF">ASILVAE211_21725</name>
</gene>
<dbReference type="Proteomes" id="UP000708298">
    <property type="component" value="Unassembled WGS sequence"/>
</dbReference>
<evidence type="ECO:0000313" key="3">
    <source>
        <dbReference type="Proteomes" id="UP000708298"/>
    </source>
</evidence>
<sequence>MTKLESIQAVVDRHAVLGMAIVVAAVDPEWGGGIKYIYATSSPMRSDGSPLDLSPVTQFEIASITKTFTATMYLDRIGGLDGSFKDQVTLPFPESVLNMPIQALSNYTSGFPPDNDSNFGIDARKSLKELCHWFNTKFPPENKPVSNCGVVYSYSNLAFDLLSFAALWCSSVNDDVLSMYNSQLVILLSHLSLTMPNTTLYEASMISSLPLGFSDSGPFPIPAQEDMYDPVSGAIMDFGSGSLVSTAEDMAQWLLWNMGQLGSNPGLALQLQQPNWGLLPYSGVDTVIVSNSWFLGQVPPNLGPRPPNLRASQAGLGFNNGRTHLVRPNLVVSFSQAGQMRTPSVFRSSKFC</sequence>
<protein>
    <submittedName>
        <fullName evidence="2">Beta-lactamase family protein</fullName>
    </submittedName>
</protein>
<name>A0A963YWU3_9PROT</name>
<dbReference type="InterPro" id="IPR012338">
    <property type="entry name" value="Beta-lactam/transpept-like"/>
</dbReference>
<dbReference type="SUPFAM" id="SSF56601">
    <property type="entry name" value="beta-lactamase/transpeptidase-like"/>
    <property type="match status" value="1"/>
</dbReference>
<feature type="domain" description="Beta-lactamase-related" evidence="1">
    <location>
        <begin position="7"/>
        <end position="271"/>
    </location>
</feature>
<evidence type="ECO:0000313" key="2">
    <source>
        <dbReference type="EMBL" id="MCB8877827.1"/>
    </source>
</evidence>
<dbReference type="InterPro" id="IPR001466">
    <property type="entry name" value="Beta-lactam-related"/>
</dbReference>